<dbReference type="Pfam" id="PF06983">
    <property type="entry name" value="3-dmu-9_3-mt"/>
    <property type="match status" value="1"/>
</dbReference>
<dbReference type="Proteomes" id="UP001499951">
    <property type="component" value="Unassembled WGS sequence"/>
</dbReference>
<evidence type="ECO:0000313" key="3">
    <source>
        <dbReference type="Proteomes" id="UP001499951"/>
    </source>
</evidence>
<organism evidence="2 3">
    <name type="scientific">Rhizomicrobium electricum</name>
    <dbReference type="NCBI Taxonomy" id="480070"/>
    <lineage>
        <taxon>Bacteria</taxon>
        <taxon>Pseudomonadati</taxon>
        <taxon>Pseudomonadota</taxon>
        <taxon>Alphaproteobacteria</taxon>
        <taxon>Micropepsales</taxon>
        <taxon>Micropepsaceae</taxon>
        <taxon>Rhizomicrobium</taxon>
    </lineage>
</organism>
<dbReference type="PANTHER" id="PTHR33990:SF1">
    <property type="entry name" value="PROTEIN YJDN"/>
    <property type="match status" value="1"/>
</dbReference>
<name>A0ABN1EHY4_9PROT</name>
<dbReference type="InterPro" id="IPR028973">
    <property type="entry name" value="PhnB-like"/>
</dbReference>
<feature type="domain" description="PhnB-like" evidence="1">
    <location>
        <begin position="3"/>
        <end position="132"/>
    </location>
</feature>
<dbReference type="RefSeq" id="WP_166933112.1">
    <property type="nucleotide sequence ID" value="NZ_BAAADD010000003.1"/>
</dbReference>
<protein>
    <submittedName>
        <fullName evidence="2">VOC family protein</fullName>
    </submittedName>
</protein>
<evidence type="ECO:0000313" key="2">
    <source>
        <dbReference type="EMBL" id="GAA0566804.1"/>
    </source>
</evidence>
<reference evidence="2 3" key="1">
    <citation type="journal article" date="2019" name="Int. J. Syst. Evol. Microbiol.">
        <title>The Global Catalogue of Microorganisms (GCM) 10K type strain sequencing project: providing services to taxonomists for standard genome sequencing and annotation.</title>
        <authorList>
            <consortium name="The Broad Institute Genomics Platform"/>
            <consortium name="The Broad Institute Genome Sequencing Center for Infectious Disease"/>
            <person name="Wu L."/>
            <person name="Ma J."/>
        </authorList>
    </citation>
    <scope>NUCLEOTIDE SEQUENCE [LARGE SCALE GENOMIC DNA]</scope>
    <source>
        <strain evidence="2 3">JCM 15089</strain>
    </source>
</reference>
<dbReference type="InterPro" id="IPR029068">
    <property type="entry name" value="Glyas_Bleomycin-R_OHBP_Dase"/>
</dbReference>
<comment type="caution">
    <text evidence="2">The sequence shown here is derived from an EMBL/GenBank/DDBJ whole genome shotgun (WGS) entry which is preliminary data.</text>
</comment>
<proteinExistence type="predicted"/>
<sequence>MYVTPYIFFNGNCAEALGYYEKALGARVLARMTYGDSPAKDQVAKEMHGKVMHSAMAIGNTMLMAADDCMSKTPIQHGGYSLTVSVDSADKARHVFDALADGGTVSMPLDKTFFAEAFGVVQDRYGVRWMVICEAAH</sequence>
<dbReference type="CDD" id="cd06588">
    <property type="entry name" value="PhnB_like"/>
    <property type="match status" value="1"/>
</dbReference>
<dbReference type="Gene3D" id="3.10.180.10">
    <property type="entry name" value="2,3-Dihydroxybiphenyl 1,2-Dioxygenase, domain 1"/>
    <property type="match status" value="1"/>
</dbReference>
<dbReference type="SUPFAM" id="SSF54593">
    <property type="entry name" value="Glyoxalase/Bleomycin resistance protein/Dihydroxybiphenyl dioxygenase"/>
    <property type="match status" value="1"/>
</dbReference>
<evidence type="ECO:0000259" key="1">
    <source>
        <dbReference type="Pfam" id="PF06983"/>
    </source>
</evidence>
<gene>
    <name evidence="2" type="ORF">GCM10008942_14120</name>
</gene>
<dbReference type="PANTHER" id="PTHR33990">
    <property type="entry name" value="PROTEIN YJDN-RELATED"/>
    <property type="match status" value="1"/>
</dbReference>
<keyword evidence="3" id="KW-1185">Reference proteome</keyword>
<dbReference type="EMBL" id="BAAADD010000003">
    <property type="protein sequence ID" value="GAA0566804.1"/>
    <property type="molecule type" value="Genomic_DNA"/>
</dbReference>
<accession>A0ABN1EHY4</accession>